<keyword evidence="4" id="KW-0812">Transmembrane</keyword>
<keyword evidence="3" id="KW-0862">Zinc</keyword>
<keyword evidence="2" id="KW-0863">Zinc-finger</keyword>
<dbReference type="Gene3D" id="3.30.40.10">
    <property type="entry name" value="Zinc/RING finger domain, C3HC4 (zinc finger)"/>
    <property type="match status" value="1"/>
</dbReference>
<name>A0A5E8CKK3_9ZZZZ</name>
<keyword evidence="1" id="KW-0479">Metal-binding</keyword>
<dbReference type="AlphaFoldDB" id="A0A5E8CKK3"/>
<feature type="transmembrane region" description="Helical" evidence="4">
    <location>
        <begin position="194"/>
        <end position="215"/>
    </location>
</feature>
<dbReference type="PANTHER" id="PTHR46347:SF1">
    <property type="entry name" value="RING_FYVE_PHD ZINC FINGER SUPERFAMILY PROTEIN"/>
    <property type="match status" value="1"/>
</dbReference>
<dbReference type="InterPro" id="IPR013083">
    <property type="entry name" value="Znf_RING/FYVE/PHD"/>
</dbReference>
<accession>A0A5E8CKK3</accession>
<dbReference type="GO" id="GO:0008270">
    <property type="term" value="F:zinc ion binding"/>
    <property type="evidence" value="ECO:0007669"/>
    <property type="project" value="UniProtKB-KW"/>
</dbReference>
<evidence type="ECO:0000256" key="1">
    <source>
        <dbReference type="ARBA" id="ARBA00022723"/>
    </source>
</evidence>
<keyword evidence="4" id="KW-1133">Transmembrane helix</keyword>
<feature type="transmembrane region" description="Helical" evidence="4">
    <location>
        <begin position="153"/>
        <end position="173"/>
    </location>
</feature>
<dbReference type="CDD" id="cd16495">
    <property type="entry name" value="RING_CH-C4HC3_MARCH"/>
    <property type="match status" value="1"/>
</dbReference>
<dbReference type="InterPro" id="IPR011016">
    <property type="entry name" value="Znf_RING-CH"/>
</dbReference>
<evidence type="ECO:0000313" key="6">
    <source>
        <dbReference type="EMBL" id="VVU95771.1"/>
    </source>
</evidence>
<evidence type="ECO:0000256" key="2">
    <source>
        <dbReference type="ARBA" id="ARBA00022771"/>
    </source>
</evidence>
<organism evidence="6">
    <name type="scientific">seawater metagenome</name>
    <dbReference type="NCBI Taxonomy" id="1561972"/>
    <lineage>
        <taxon>unclassified sequences</taxon>
        <taxon>metagenomes</taxon>
        <taxon>ecological metagenomes</taxon>
    </lineage>
</organism>
<dbReference type="EMBL" id="CABVLZ010000010">
    <property type="protein sequence ID" value="VVU95771.1"/>
    <property type="molecule type" value="Genomic_DNA"/>
</dbReference>
<evidence type="ECO:0000256" key="4">
    <source>
        <dbReference type="SAM" id="Phobius"/>
    </source>
</evidence>
<proteinExistence type="predicted"/>
<dbReference type="SMART" id="SM00744">
    <property type="entry name" value="RINGv"/>
    <property type="match status" value="1"/>
</dbReference>
<sequence length="254" mass="30007">MEDEDQNTQIPLNITNSDLELPTINEDNEQICRICLESDYPEEFISPCVCSGTQKYVHKHCLNTWRYQDVDSENFYRCNECRTEFIIRNKKSSLLARFCKKIFFILNEYFSILVILNFALNSILGIVIDTILYKLKYGSLAENFYVTGTFINTSLQIIYLLILCIALPCNRYFQNILNNMEIRIKPSSILTINILNFCMFFFNYFIALITNFFIIKQLYTLIYHLHLKNRFIADDEILDYDSHSTDETRQLLSV</sequence>
<feature type="transmembrane region" description="Helical" evidence="4">
    <location>
        <begin position="110"/>
        <end position="133"/>
    </location>
</feature>
<keyword evidence="4" id="KW-0472">Membrane</keyword>
<feature type="domain" description="RING-CH-type" evidence="5">
    <location>
        <begin position="24"/>
        <end position="88"/>
    </location>
</feature>
<dbReference type="SUPFAM" id="SSF57850">
    <property type="entry name" value="RING/U-box"/>
    <property type="match status" value="1"/>
</dbReference>
<dbReference type="PROSITE" id="PS51292">
    <property type="entry name" value="ZF_RING_CH"/>
    <property type="match status" value="1"/>
</dbReference>
<evidence type="ECO:0000259" key="5">
    <source>
        <dbReference type="PROSITE" id="PS51292"/>
    </source>
</evidence>
<reference evidence="6" key="1">
    <citation type="submission" date="2019-09" db="EMBL/GenBank/DDBJ databases">
        <authorList>
            <person name="Needham M D."/>
        </authorList>
    </citation>
    <scope>NUCLEOTIDE SEQUENCE</scope>
</reference>
<dbReference type="PANTHER" id="PTHR46347">
    <property type="entry name" value="RING/FYVE/PHD ZINC FINGER SUPERFAMILY PROTEIN"/>
    <property type="match status" value="1"/>
</dbReference>
<evidence type="ECO:0000256" key="3">
    <source>
        <dbReference type="ARBA" id="ARBA00022833"/>
    </source>
</evidence>
<protein>
    <submittedName>
        <fullName evidence="6">RING-variant domain</fullName>
    </submittedName>
</protein>
<gene>
    <name evidence="6" type="ORF">CPAV1605_1527</name>
</gene>
<dbReference type="Pfam" id="PF12906">
    <property type="entry name" value="RINGv"/>
    <property type="match status" value="1"/>
</dbReference>